<keyword evidence="2" id="KW-0378">Hydrolase</keyword>
<proteinExistence type="predicted"/>
<gene>
    <name evidence="2" type="ORF">I6U48_27610</name>
</gene>
<protein>
    <submittedName>
        <fullName evidence="2">Aminopeptidase P family protein</fullName>
    </submittedName>
</protein>
<organism evidence="2 3">
    <name type="scientific">Clostridium thailandense</name>
    <dbReference type="NCBI Taxonomy" id="2794346"/>
    <lineage>
        <taxon>Bacteria</taxon>
        <taxon>Bacillati</taxon>
        <taxon>Bacillota</taxon>
        <taxon>Clostridia</taxon>
        <taxon>Eubacteriales</taxon>
        <taxon>Clostridiaceae</taxon>
        <taxon>Clostridium</taxon>
    </lineage>
</organism>
<dbReference type="InterPro" id="IPR000994">
    <property type="entry name" value="Pept_M24"/>
</dbReference>
<dbReference type="GO" id="GO:0004177">
    <property type="term" value="F:aminopeptidase activity"/>
    <property type="evidence" value="ECO:0007669"/>
    <property type="project" value="UniProtKB-KW"/>
</dbReference>
<sequence length="401" mass="45660">MGWIENASEDYKARIRFPMSDREMQRRWTIVQAAMQKNGIDVLIAQNADQYLGGYFRYFTDIPTEQSYPMSVLFPAKGEMTTITSASPTNPLPPEWCDRGIKSRLGAPYFRTFNYTDLYDAKLMEQYIVDNHCKVVGLVAPSLLNSKLVGYLNKQLPYVEFVDATDMVDEIKAVKSLDEIEAIKRTVLIHDQIIQTMPAIIRPNMYEYEIRAEINKMLINKGSEENLVMMGSAKSGNKTGKFHSFYQNRKIEDGDDVLVMIEANGGGGYYAEIVRTFCIGHKPSKELQRAWDISVEMQDFTADLVKPGADCAEMLEKYNKRLASYGLPPETRLFAHGQGYDLVERPAFFKGETMKVKENMFFAIHPEIVTDKAFGNVCDQFLVTANGVERVQTTPREIFVI</sequence>
<name>A0A949U561_9CLOT</name>
<dbReference type="PANTHER" id="PTHR46112:SF2">
    <property type="entry name" value="XAA-PRO AMINOPEPTIDASE P-RELATED"/>
    <property type="match status" value="1"/>
</dbReference>
<keyword evidence="3" id="KW-1185">Reference proteome</keyword>
<reference evidence="2" key="1">
    <citation type="submission" date="2020-12" db="EMBL/GenBank/DDBJ databases">
        <title>Clostridium thailandense sp. nov., a novel acetogenic bacterium isolated from peat land soil in Thailand.</title>
        <authorList>
            <person name="Chaikitkaew S."/>
            <person name="Birkeland N.K."/>
        </authorList>
    </citation>
    <scope>NUCLEOTIDE SEQUENCE</scope>
    <source>
        <strain evidence="2">PL3</strain>
    </source>
</reference>
<keyword evidence="2" id="KW-0645">Protease</keyword>
<dbReference type="CDD" id="cd01066">
    <property type="entry name" value="APP_MetAP"/>
    <property type="match status" value="1"/>
</dbReference>
<comment type="caution">
    <text evidence="2">The sequence shown here is derived from an EMBL/GenBank/DDBJ whole genome shotgun (WGS) entry which is preliminary data.</text>
</comment>
<dbReference type="InterPro" id="IPR050659">
    <property type="entry name" value="Peptidase_M24B"/>
</dbReference>
<dbReference type="RefSeq" id="WP_218323725.1">
    <property type="nucleotide sequence ID" value="NZ_JAEEGC010000192.1"/>
</dbReference>
<dbReference type="AlphaFoldDB" id="A0A949U561"/>
<dbReference type="Proteomes" id="UP000694308">
    <property type="component" value="Unassembled WGS sequence"/>
</dbReference>
<feature type="domain" description="Peptidase M24" evidence="1">
    <location>
        <begin position="181"/>
        <end position="373"/>
    </location>
</feature>
<accession>A0A949U561</accession>
<keyword evidence="2" id="KW-0031">Aminopeptidase</keyword>
<dbReference type="PANTHER" id="PTHR46112">
    <property type="entry name" value="AMINOPEPTIDASE"/>
    <property type="match status" value="1"/>
</dbReference>
<evidence type="ECO:0000313" key="2">
    <source>
        <dbReference type="EMBL" id="MBV7276644.1"/>
    </source>
</evidence>
<evidence type="ECO:0000313" key="3">
    <source>
        <dbReference type="Proteomes" id="UP000694308"/>
    </source>
</evidence>
<dbReference type="Pfam" id="PF00557">
    <property type="entry name" value="Peptidase_M24"/>
    <property type="match status" value="1"/>
</dbReference>
<dbReference type="EMBL" id="JAEEGC010000192">
    <property type="protein sequence ID" value="MBV7276644.1"/>
    <property type="molecule type" value="Genomic_DNA"/>
</dbReference>
<evidence type="ECO:0000259" key="1">
    <source>
        <dbReference type="Pfam" id="PF00557"/>
    </source>
</evidence>